<keyword evidence="4 7" id="KW-1133">Transmembrane helix</keyword>
<comment type="caution">
    <text evidence="9">The sequence shown here is derived from an EMBL/GenBank/DDBJ whole genome shotgun (WGS) entry which is preliminary data.</text>
</comment>
<name>A0ABU2ZL04_9ALTE</name>
<keyword evidence="5 7" id="KW-0472">Membrane</keyword>
<evidence type="ECO:0000313" key="10">
    <source>
        <dbReference type="Proteomes" id="UP001253545"/>
    </source>
</evidence>
<accession>A0ABU2ZL04</accession>
<organism evidence="9 10">
    <name type="scientific">Glaciecola petra</name>
    <dbReference type="NCBI Taxonomy" id="3075602"/>
    <lineage>
        <taxon>Bacteria</taxon>
        <taxon>Pseudomonadati</taxon>
        <taxon>Pseudomonadota</taxon>
        <taxon>Gammaproteobacteria</taxon>
        <taxon>Alteromonadales</taxon>
        <taxon>Alteromonadaceae</taxon>
        <taxon>Glaciecola</taxon>
    </lineage>
</organism>
<keyword evidence="2 7" id="KW-0812">Transmembrane</keyword>
<dbReference type="NCBIfam" id="TIGR04211">
    <property type="entry name" value="SH3_and_anchor"/>
    <property type="match status" value="1"/>
</dbReference>
<dbReference type="EMBL" id="JAVRHX010000001">
    <property type="protein sequence ID" value="MDT0593298.1"/>
    <property type="molecule type" value="Genomic_DNA"/>
</dbReference>
<protein>
    <submittedName>
        <fullName evidence="9">TIGR04211 family SH3 domain-containing protein</fullName>
    </submittedName>
</protein>
<dbReference type="SMART" id="SM00287">
    <property type="entry name" value="SH3b"/>
    <property type="match status" value="1"/>
</dbReference>
<dbReference type="Proteomes" id="UP001253545">
    <property type="component" value="Unassembled WGS sequence"/>
</dbReference>
<comment type="subcellular location">
    <subcellularLocation>
        <location evidence="1">Membrane</location>
        <topology evidence="1">Single-pass membrane protein</topology>
    </subcellularLocation>
</comment>
<proteinExistence type="predicted"/>
<feature type="coiled-coil region" evidence="6">
    <location>
        <begin position="154"/>
        <end position="195"/>
    </location>
</feature>
<evidence type="ECO:0000313" key="9">
    <source>
        <dbReference type="EMBL" id="MDT0593298.1"/>
    </source>
</evidence>
<dbReference type="InterPro" id="IPR016476">
    <property type="entry name" value="SH3_dom_pro"/>
</dbReference>
<evidence type="ECO:0000256" key="4">
    <source>
        <dbReference type="ARBA" id="ARBA00022989"/>
    </source>
</evidence>
<evidence type="ECO:0000256" key="2">
    <source>
        <dbReference type="ARBA" id="ARBA00022692"/>
    </source>
</evidence>
<feature type="transmembrane region" description="Helical" evidence="7">
    <location>
        <begin position="200"/>
        <end position="220"/>
    </location>
</feature>
<evidence type="ECO:0000256" key="3">
    <source>
        <dbReference type="ARBA" id="ARBA00022729"/>
    </source>
</evidence>
<keyword evidence="6" id="KW-0175">Coiled coil</keyword>
<dbReference type="PROSITE" id="PS51781">
    <property type="entry name" value="SH3B"/>
    <property type="match status" value="1"/>
</dbReference>
<feature type="domain" description="SH3b" evidence="8">
    <location>
        <begin position="63"/>
        <end position="127"/>
    </location>
</feature>
<evidence type="ECO:0000256" key="1">
    <source>
        <dbReference type="ARBA" id="ARBA00004167"/>
    </source>
</evidence>
<dbReference type="Gene3D" id="2.30.30.40">
    <property type="entry name" value="SH3 Domains"/>
    <property type="match status" value="1"/>
</dbReference>
<dbReference type="Pfam" id="PF08239">
    <property type="entry name" value="SH3_3"/>
    <property type="match status" value="1"/>
</dbReference>
<evidence type="ECO:0000256" key="6">
    <source>
        <dbReference type="SAM" id="Coils"/>
    </source>
</evidence>
<gene>
    <name evidence="9" type="ORF">RM552_00400</name>
</gene>
<keyword evidence="10" id="KW-1185">Reference proteome</keyword>
<dbReference type="InterPro" id="IPR003646">
    <property type="entry name" value="SH3-like_bac-type"/>
</dbReference>
<evidence type="ECO:0000256" key="7">
    <source>
        <dbReference type="SAM" id="Phobius"/>
    </source>
</evidence>
<sequence length="233" mass="26581">MLKNIRADHIMNVSSMTTNNFEFMTFMFLIVLALCTAMVPNNAFALVQDQSEGFEDEPNDQDGDFRYVSSNLFTYMRSGPGTQYRLLGSVNAGTRIQVLQVDSDYTEIIDNRQRTGWIESKFVTGEPSFKMQVDQLQTVLEENKTLIEAMKLDTLAAQERAKSAKEQANELNRKVTEHLEEIARLNESIEKRERSNNMQWFTRGSILAVIAIIIGYIMGLTGRRRSQSRSGLM</sequence>
<evidence type="ECO:0000256" key="5">
    <source>
        <dbReference type="ARBA" id="ARBA00023136"/>
    </source>
</evidence>
<dbReference type="RefSeq" id="WP_311366820.1">
    <property type="nucleotide sequence ID" value="NZ_JAVRHX010000001.1"/>
</dbReference>
<evidence type="ECO:0000259" key="8">
    <source>
        <dbReference type="PROSITE" id="PS51781"/>
    </source>
</evidence>
<reference evidence="9 10" key="1">
    <citation type="submission" date="2023-09" db="EMBL/GenBank/DDBJ databases">
        <authorList>
            <person name="Rey-Velasco X."/>
        </authorList>
    </citation>
    <scope>NUCLEOTIDE SEQUENCE [LARGE SCALE GENOMIC DNA]</scope>
    <source>
        <strain evidence="9 10">P117</strain>
    </source>
</reference>
<keyword evidence="3" id="KW-0732">Signal</keyword>